<proteinExistence type="predicted"/>
<dbReference type="Gene3D" id="3.40.50.1010">
    <property type="entry name" value="5'-nuclease"/>
    <property type="match status" value="1"/>
</dbReference>
<dbReference type="InterPro" id="IPR051619">
    <property type="entry name" value="TypeII_TA_RNase_PINc/VapC"/>
</dbReference>
<accession>A0A7W9C927</accession>
<evidence type="ECO:0000313" key="3">
    <source>
        <dbReference type="EMBL" id="MBB5741215.1"/>
    </source>
</evidence>
<dbReference type="InterPro" id="IPR044153">
    <property type="entry name" value="PIN_Pae0151-like"/>
</dbReference>
<protein>
    <submittedName>
        <fullName evidence="3">Putative nucleic acid-binding protein</fullName>
    </submittedName>
</protein>
<feature type="domain" description="PIN" evidence="2">
    <location>
        <begin position="5"/>
        <end position="123"/>
    </location>
</feature>
<dbReference type="InterPro" id="IPR029060">
    <property type="entry name" value="PIN-like_dom_sf"/>
</dbReference>
<dbReference type="SUPFAM" id="SSF88723">
    <property type="entry name" value="PIN domain-like"/>
    <property type="match status" value="1"/>
</dbReference>
<evidence type="ECO:0000256" key="1">
    <source>
        <dbReference type="ARBA" id="ARBA00022842"/>
    </source>
</evidence>
<dbReference type="AlphaFoldDB" id="A0A7W9C927"/>
<gene>
    <name evidence="3" type="ORF">GGQ93_002954</name>
</gene>
<keyword evidence="1" id="KW-0460">Magnesium</keyword>
<evidence type="ECO:0000259" key="2">
    <source>
        <dbReference type="Pfam" id="PF01850"/>
    </source>
</evidence>
<dbReference type="PANTHER" id="PTHR35901">
    <property type="entry name" value="RIBONUCLEASE VAPC3"/>
    <property type="match status" value="1"/>
</dbReference>
<dbReference type="InterPro" id="IPR002716">
    <property type="entry name" value="PIN_dom"/>
</dbReference>
<dbReference type="EMBL" id="JACHOQ010000011">
    <property type="protein sequence ID" value="MBB5741215.1"/>
    <property type="molecule type" value="Genomic_DNA"/>
</dbReference>
<sequence length="136" mass="14766">MKTVTIDASCAISWLFAEQRTRAADRLLLDEAIYRTAPDVFAWEIGNFISLRVGRGRADLDPLREKLGQLDIRVTPPRDSEATLALIGPSVTHGLSLFDTAYLLHALGNGGALASRDAALLDACRAVGVDVFDLRD</sequence>
<dbReference type="Proteomes" id="UP000527324">
    <property type="component" value="Unassembled WGS sequence"/>
</dbReference>
<organism evidence="3 4">
    <name type="scientific">Brevundimonas aurantiaca</name>
    <dbReference type="NCBI Taxonomy" id="74316"/>
    <lineage>
        <taxon>Bacteria</taxon>
        <taxon>Pseudomonadati</taxon>
        <taxon>Pseudomonadota</taxon>
        <taxon>Alphaproteobacteria</taxon>
        <taxon>Caulobacterales</taxon>
        <taxon>Caulobacteraceae</taxon>
        <taxon>Brevundimonas</taxon>
    </lineage>
</organism>
<dbReference type="Pfam" id="PF01850">
    <property type="entry name" value="PIN"/>
    <property type="match status" value="1"/>
</dbReference>
<name>A0A7W9C927_9CAUL</name>
<dbReference type="PANTHER" id="PTHR35901:SF1">
    <property type="entry name" value="EXONUCLEASE VAPC9"/>
    <property type="match status" value="1"/>
</dbReference>
<keyword evidence="4" id="KW-1185">Reference proteome</keyword>
<dbReference type="CDD" id="cd09873">
    <property type="entry name" value="PIN_Pae0151-like"/>
    <property type="match status" value="1"/>
</dbReference>
<comment type="caution">
    <text evidence="3">The sequence shown here is derived from an EMBL/GenBank/DDBJ whole genome shotgun (WGS) entry which is preliminary data.</text>
</comment>
<evidence type="ECO:0000313" key="4">
    <source>
        <dbReference type="Proteomes" id="UP000527324"/>
    </source>
</evidence>
<reference evidence="3 4" key="1">
    <citation type="submission" date="2020-08" db="EMBL/GenBank/DDBJ databases">
        <title>Genomic Encyclopedia of Type Strains, Phase IV (KMG-IV): sequencing the most valuable type-strain genomes for metagenomic binning, comparative biology and taxonomic classification.</title>
        <authorList>
            <person name="Goeker M."/>
        </authorList>
    </citation>
    <scope>NUCLEOTIDE SEQUENCE [LARGE SCALE GENOMIC DNA]</scope>
    <source>
        <strain evidence="3 4">DSM 4731</strain>
    </source>
</reference>
<dbReference type="RefSeq" id="WP_182714145.1">
    <property type="nucleotide sequence ID" value="NZ_CAJFZS010000002.1"/>
</dbReference>